<proteinExistence type="predicted"/>
<sequence length="45" mass="5216">NKGRRALALVYWLLARQVLRERGDLSPDKPFEVSVEEFETKPGDE</sequence>
<feature type="non-terminal residue" evidence="1">
    <location>
        <position position="1"/>
    </location>
</feature>
<dbReference type="EMBL" id="BARV01013329">
    <property type="protein sequence ID" value="GAI21456.1"/>
    <property type="molecule type" value="Genomic_DNA"/>
</dbReference>
<dbReference type="Gene3D" id="3.40.50.10490">
    <property type="entry name" value="Glucose-6-phosphate isomerase like protein, domain 1"/>
    <property type="match status" value="1"/>
</dbReference>
<gene>
    <name evidence="1" type="ORF">S06H3_24143</name>
</gene>
<accession>X1MU06</accession>
<evidence type="ECO:0008006" key="2">
    <source>
        <dbReference type="Google" id="ProtNLM"/>
    </source>
</evidence>
<organism evidence="1">
    <name type="scientific">marine sediment metagenome</name>
    <dbReference type="NCBI Taxonomy" id="412755"/>
    <lineage>
        <taxon>unclassified sequences</taxon>
        <taxon>metagenomes</taxon>
        <taxon>ecological metagenomes</taxon>
    </lineage>
</organism>
<evidence type="ECO:0000313" key="1">
    <source>
        <dbReference type="EMBL" id="GAI21456.1"/>
    </source>
</evidence>
<reference evidence="1" key="1">
    <citation type="journal article" date="2014" name="Front. Microbiol.">
        <title>High frequency of phylogenetically diverse reductive dehalogenase-homologous genes in deep subseafloor sedimentary metagenomes.</title>
        <authorList>
            <person name="Kawai M."/>
            <person name="Futagami T."/>
            <person name="Toyoda A."/>
            <person name="Takaki Y."/>
            <person name="Nishi S."/>
            <person name="Hori S."/>
            <person name="Arai W."/>
            <person name="Tsubouchi T."/>
            <person name="Morono Y."/>
            <person name="Uchiyama I."/>
            <person name="Ito T."/>
            <person name="Fujiyama A."/>
            <person name="Inagaki F."/>
            <person name="Takami H."/>
        </authorList>
    </citation>
    <scope>NUCLEOTIDE SEQUENCE</scope>
    <source>
        <strain evidence="1">Expedition CK06-06</strain>
    </source>
</reference>
<protein>
    <recommendedName>
        <fullName evidence="2">30S ribosomal protein S2</fullName>
    </recommendedName>
</protein>
<comment type="caution">
    <text evidence="1">The sequence shown here is derived from an EMBL/GenBank/DDBJ whole genome shotgun (WGS) entry which is preliminary data.</text>
</comment>
<name>X1MU06_9ZZZZ</name>
<dbReference type="AlphaFoldDB" id="X1MU06"/>